<feature type="domain" description="Transposase IS116/IS110/IS902 C-terminal" evidence="2">
    <location>
        <begin position="311"/>
        <end position="396"/>
    </location>
</feature>
<accession>A0ABW4SEZ9</accession>
<dbReference type="EMBL" id="JBHUGI010000022">
    <property type="protein sequence ID" value="MFD1927980.1"/>
    <property type="molecule type" value="Genomic_DNA"/>
</dbReference>
<keyword evidence="4" id="KW-1185">Reference proteome</keyword>
<dbReference type="NCBIfam" id="NF033542">
    <property type="entry name" value="transpos_IS110"/>
    <property type="match status" value="1"/>
</dbReference>
<sequence>MAMQLFNHSSGKNGSPWVNLMRDGKANKILIVAIDIGKYTHKTLMTNVYQDVLVPPFELDASQTGFKLLVAKIEEVCHANGFEEVVVGIETTAHYYEDLVRFCYEKGYVVRVINAATTAFERQSLLNWSKTDNIDLSAIIHSILQGRGNPVVQPAKTLEALKKLTRFRRNMVGNRTRLNNQRLMLMDHIFREFQGKSVWVKGKRIHRKPFSTLDSKSVFYLMRHHPHPEDILHLGEDGLYELSKTENLKLRKSAIDCLIEFAKESASKPKEYLEAELYQLEMTLDSMELISDQLKMLEMKIEELLLQTDGARLLSIPGIGLVMAAELRAEMGALESFTHAGQLIKMAGTNPIVKQSGGHQATHGGISKQGRQQFRNAVYLVGQVCSAMNPELRKHYLALKDKGKKTRQAYIAIGNRVLRMAFAILRDNNFYRSPDPAYSLKSQIERKLTTKKARQQFYTQYVIRDAQLVS</sequence>
<name>A0ABW4SEZ9_9BACL</name>
<dbReference type="Pfam" id="PF02371">
    <property type="entry name" value="Transposase_20"/>
    <property type="match status" value="1"/>
</dbReference>
<evidence type="ECO:0000259" key="1">
    <source>
        <dbReference type="Pfam" id="PF01548"/>
    </source>
</evidence>
<dbReference type="Proteomes" id="UP001597218">
    <property type="component" value="Unassembled WGS sequence"/>
</dbReference>
<organism evidence="3 4">
    <name type="scientific">Sporosarcina siberiensis</name>
    <dbReference type="NCBI Taxonomy" id="1365606"/>
    <lineage>
        <taxon>Bacteria</taxon>
        <taxon>Bacillati</taxon>
        <taxon>Bacillota</taxon>
        <taxon>Bacilli</taxon>
        <taxon>Bacillales</taxon>
        <taxon>Caryophanaceae</taxon>
        <taxon>Sporosarcina</taxon>
    </lineage>
</organism>
<feature type="domain" description="Transposase IS110-like N-terminal" evidence="1">
    <location>
        <begin position="32"/>
        <end position="190"/>
    </location>
</feature>
<dbReference type="InterPro" id="IPR047650">
    <property type="entry name" value="Transpos_IS110"/>
</dbReference>
<reference evidence="4" key="1">
    <citation type="journal article" date="2019" name="Int. J. Syst. Evol. Microbiol.">
        <title>The Global Catalogue of Microorganisms (GCM) 10K type strain sequencing project: providing services to taxonomists for standard genome sequencing and annotation.</title>
        <authorList>
            <consortium name="The Broad Institute Genomics Platform"/>
            <consortium name="The Broad Institute Genome Sequencing Center for Infectious Disease"/>
            <person name="Wu L."/>
            <person name="Ma J."/>
        </authorList>
    </citation>
    <scope>NUCLEOTIDE SEQUENCE [LARGE SCALE GENOMIC DNA]</scope>
    <source>
        <strain evidence="4">CGMCC 4.7177</strain>
    </source>
</reference>
<dbReference type="InterPro" id="IPR002525">
    <property type="entry name" value="Transp_IS110-like_N"/>
</dbReference>
<proteinExistence type="predicted"/>
<dbReference type="PANTHER" id="PTHR33055:SF13">
    <property type="entry name" value="TRANSPOSASE"/>
    <property type="match status" value="1"/>
</dbReference>
<dbReference type="RefSeq" id="WP_381536930.1">
    <property type="nucleotide sequence ID" value="NZ_JBHUGI010000022.1"/>
</dbReference>
<evidence type="ECO:0000313" key="4">
    <source>
        <dbReference type="Proteomes" id="UP001597218"/>
    </source>
</evidence>
<evidence type="ECO:0000259" key="2">
    <source>
        <dbReference type="Pfam" id="PF02371"/>
    </source>
</evidence>
<dbReference type="PANTHER" id="PTHR33055">
    <property type="entry name" value="TRANSPOSASE FOR INSERTION SEQUENCE ELEMENT IS1111A"/>
    <property type="match status" value="1"/>
</dbReference>
<dbReference type="Pfam" id="PF01548">
    <property type="entry name" value="DEDD_Tnp_IS110"/>
    <property type="match status" value="1"/>
</dbReference>
<protein>
    <submittedName>
        <fullName evidence="3">IS110 family transposase</fullName>
    </submittedName>
</protein>
<gene>
    <name evidence="3" type="ORF">ACFSFY_07910</name>
</gene>
<comment type="caution">
    <text evidence="3">The sequence shown here is derived from an EMBL/GenBank/DDBJ whole genome shotgun (WGS) entry which is preliminary data.</text>
</comment>
<dbReference type="InterPro" id="IPR003346">
    <property type="entry name" value="Transposase_20"/>
</dbReference>
<evidence type="ECO:0000313" key="3">
    <source>
        <dbReference type="EMBL" id="MFD1927980.1"/>
    </source>
</evidence>